<keyword evidence="2" id="KW-1185">Reference proteome</keyword>
<name>A0A7R8HB70_LEPSM</name>
<dbReference type="OrthoDB" id="6127080at2759"/>
<sequence>MVIAIKILLMALISFGGFYCNKSSNFENFKWWSDKKPANFVSKFHQRPPNLLRPGILHFSSVKSQKYYLHDKGARIIKSSHFMKRYHLGRKINGLELNAYAAYDHVSISEWRLSRHRLKSKVEIDPAMPKDEGFYECQSDNKFSIDTRGFLAKYSPN</sequence>
<protein>
    <submittedName>
        <fullName evidence="1">(salmon louse) hypothetical protein</fullName>
    </submittedName>
</protein>
<gene>
    <name evidence="1" type="ORF">LSAA_12361</name>
</gene>
<evidence type="ECO:0000313" key="1">
    <source>
        <dbReference type="EMBL" id="CAF2976818.1"/>
    </source>
</evidence>
<proteinExistence type="predicted"/>
<dbReference type="EMBL" id="HG994585">
    <property type="protein sequence ID" value="CAF2976818.1"/>
    <property type="molecule type" value="Genomic_DNA"/>
</dbReference>
<organism evidence="1 2">
    <name type="scientific">Lepeophtheirus salmonis</name>
    <name type="common">Salmon louse</name>
    <name type="synonym">Caligus salmonis</name>
    <dbReference type="NCBI Taxonomy" id="72036"/>
    <lineage>
        <taxon>Eukaryota</taxon>
        <taxon>Metazoa</taxon>
        <taxon>Ecdysozoa</taxon>
        <taxon>Arthropoda</taxon>
        <taxon>Crustacea</taxon>
        <taxon>Multicrustacea</taxon>
        <taxon>Hexanauplia</taxon>
        <taxon>Copepoda</taxon>
        <taxon>Siphonostomatoida</taxon>
        <taxon>Caligidae</taxon>
        <taxon>Lepeophtheirus</taxon>
    </lineage>
</organism>
<reference evidence="1" key="1">
    <citation type="submission" date="2021-02" db="EMBL/GenBank/DDBJ databases">
        <authorList>
            <person name="Bekaert M."/>
        </authorList>
    </citation>
    <scope>NUCLEOTIDE SEQUENCE</scope>
    <source>
        <strain evidence="1">IoA-00</strain>
    </source>
</reference>
<evidence type="ECO:0000313" key="2">
    <source>
        <dbReference type="Proteomes" id="UP000675881"/>
    </source>
</evidence>
<accession>A0A7R8HB70</accession>
<dbReference type="AlphaFoldDB" id="A0A7R8HB70"/>
<dbReference type="Proteomes" id="UP000675881">
    <property type="component" value="Chromosome 6"/>
</dbReference>